<sequence length="195" mass="23126">MTDQKLNVSYQKYYDQFSPWFFTPTLRKQNRNLELKTGVQIKHLEKVQKIWLKHHRSDTLKLQRDLQQINKRLDRLDTKSWTHERIRTPNSDKQTIRSNVSSARNRRVISPTYSPQDNRLSSPPIAQKKRPSSSKSDCYFTFSNTSYGQHNMKDIQETSTWNNNFKSQSNSRITLEHPSQSRLLTQRRSLSAKTI</sequence>
<evidence type="ECO:0000256" key="1">
    <source>
        <dbReference type="SAM" id="MobiDB-lite"/>
    </source>
</evidence>
<dbReference type="EnsemblMetazoa" id="CLYHEMT007999.1">
    <property type="protein sequence ID" value="CLYHEMP007999.1"/>
    <property type="gene ID" value="CLYHEMG007999"/>
</dbReference>
<name>A0A7M5V8Q1_9CNID</name>
<reference evidence="2" key="1">
    <citation type="submission" date="2021-01" db="UniProtKB">
        <authorList>
            <consortium name="EnsemblMetazoa"/>
        </authorList>
    </citation>
    <scope>IDENTIFICATION</scope>
</reference>
<protein>
    <submittedName>
        <fullName evidence="2">Uncharacterized protein</fullName>
    </submittedName>
</protein>
<accession>A0A7M5V8Q1</accession>
<evidence type="ECO:0000313" key="3">
    <source>
        <dbReference type="Proteomes" id="UP000594262"/>
    </source>
</evidence>
<organism evidence="2 3">
    <name type="scientific">Clytia hemisphaerica</name>
    <dbReference type="NCBI Taxonomy" id="252671"/>
    <lineage>
        <taxon>Eukaryota</taxon>
        <taxon>Metazoa</taxon>
        <taxon>Cnidaria</taxon>
        <taxon>Hydrozoa</taxon>
        <taxon>Hydroidolina</taxon>
        <taxon>Leptothecata</taxon>
        <taxon>Obeliida</taxon>
        <taxon>Clytiidae</taxon>
        <taxon>Clytia</taxon>
    </lineage>
</organism>
<dbReference type="Proteomes" id="UP000594262">
    <property type="component" value="Unplaced"/>
</dbReference>
<proteinExistence type="predicted"/>
<evidence type="ECO:0000313" key="2">
    <source>
        <dbReference type="EnsemblMetazoa" id="CLYHEMP007999.1"/>
    </source>
</evidence>
<dbReference type="AlphaFoldDB" id="A0A7M5V8Q1"/>
<keyword evidence="3" id="KW-1185">Reference proteome</keyword>
<feature type="compositionally biased region" description="Polar residues" evidence="1">
    <location>
        <begin position="111"/>
        <end position="121"/>
    </location>
</feature>
<feature type="region of interest" description="Disordered" evidence="1">
    <location>
        <begin position="90"/>
        <end position="137"/>
    </location>
</feature>